<dbReference type="RefSeq" id="WP_099513375.1">
    <property type="nucleotide sequence ID" value="NZ_CP016617.1"/>
</dbReference>
<dbReference type="SMART" id="SM00382">
    <property type="entry name" value="AAA"/>
    <property type="match status" value="1"/>
</dbReference>
<dbReference type="PROSITE" id="PS00211">
    <property type="entry name" value="ABC_TRANSPORTER_1"/>
    <property type="match status" value="1"/>
</dbReference>
<feature type="transmembrane region" description="Helical" evidence="11">
    <location>
        <begin position="300"/>
        <end position="318"/>
    </location>
</feature>
<dbReference type="Pfam" id="PF03412">
    <property type="entry name" value="Peptidase_C39"/>
    <property type="match status" value="1"/>
</dbReference>
<evidence type="ECO:0000256" key="4">
    <source>
        <dbReference type="ARBA" id="ARBA00022475"/>
    </source>
</evidence>
<keyword evidence="9 11" id="KW-1133">Transmembrane helix</keyword>
<dbReference type="GO" id="GO:0005524">
    <property type="term" value="F:ATP binding"/>
    <property type="evidence" value="ECO:0007669"/>
    <property type="project" value="UniProtKB-KW"/>
</dbReference>
<evidence type="ECO:0000259" key="12">
    <source>
        <dbReference type="PROSITE" id="PS50893"/>
    </source>
</evidence>
<dbReference type="PROSITE" id="PS50929">
    <property type="entry name" value="ABC_TM1F"/>
    <property type="match status" value="1"/>
</dbReference>
<keyword evidence="10 11" id="KW-0472">Membrane</keyword>
<organism evidence="15">
    <name type="scientific">Microvirga ossetica</name>
    <dbReference type="NCBI Taxonomy" id="1882682"/>
    <lineage>
        <taxon>Bacteria</taxon>
        <taxon>Pseudomonadati</taxon>
        <taxon>Pseudomonadota</taxon>
        <taxon>Alphaproteobacteria</taxon>
        <taxon>Hyphomicrobiales</taxon>
        <taxon>Methylobacteriaceae</taxon>
        <taxon>Microvirga</taxon>
    </lineage>
</organism>
<evidence type="ECO:0000256" key="1">
    <source>
        <dbReference type="ARBA" id="ARBA00004651"/>
    </source>
</evidence>
<evidence type="ECO:0000313" key="15">
    <source>
        <dbReference type="EMBL" id="ANY82240.1"/>
    </source>
</evidence>
<feature type="domain" description="Peptidase C39" evidence="14">
    <location>
        <begin position="1"/>
        <end position="129"/>
    </location>
</feature>
<accession>A0A1B2EQL5</accession>
<keyword evidence="3" id="KW-0813">Transport</keyword>
<evidence type="ECO:0000256" key="5">
    <source>
        <dbReference type="ARBA" id="ARBA00022597"/>
    </source>
</evidence>
<dbReference type="PROSITE" id="PS50893">
    <property type="entry name" value="ABC_TRANSPORTER_2"/>
    <property type="match status" value="1"/>
</dbReference>
<dbReference type="Gene3D" id="1.20.1560.10">
    <property type="entry name" value="ABC transporter type 1, transmembrane domain"/>
    <property type="match status" value="1"/>
</dbReference>
<keyword evidence="8" id="KW-0067">ATP-binding</keyword>
<keyword evidence="7" id="KW-0547">Nucleotide-binding</keyword>
<evidence type="ECO:0000256" key="11">
    <source>
        <dbReference type="SAM" id="Phobius"/>
    </source>
</evidence>
<dbReference type="AlphaFoldDB" id="A0A1B2EQL5"/>
<evidence type="ECO:0000259" key="13">
    <source>
        <dbReference type="PROSITE" id="PS50929"/>
    </source>
</evidence>
<dbReference type="GO" id="GO:0016887">
    <property type="term" value="F:ATP hydrolysis activity"/>
    <property type="evidence" value="ECO:0007669"/>
    <property type="project" value="InterPro"/>
</dbReference>
<evidence type="ECO:0000256" key="9">
    <source>
        <dbReference type="ARBA" id="ARBA00022989"/>
    </source>
</evidence>
<feature type="domain" description="ABC transmembrane type-1" evidence="13">
    <location>
        <begin position="162"/>
        <end position="441"/>
    </location>
</feature>
<protein>
    <submittedName>
        <fullName evidence="15">Peptidase C39</fullName>
    </submittedName>
</protein>
<dbReference type="InterPro" id="IPR003439">
    <property type="entry name" value="ABC_transporter-like_ATP-bd"/>
</dbReference>
<evidence type="ECO:0000259" key="14">
    <source>
        <dbReference type="PROSITE" id="PS50990"/>
    </source>
</evidence>
<name>A0A1B2EQL5_9HYPH</name>
<dbReference type="SUPFAM" id="SSF52540">
    <property type="entry name" value="P-loop containing nucleoside triphosphate hydrolases"/>
    <property type="match status" value="1"/>
</dbReference>
<dbReference type="Pfam" id="PF00664">
    <property type="entry name" value="ABC_membrane"/>
    <property type="match status" value="1"/>
</dbReference>
<comment type="similarity">
    <text evidence="2">Belongs to the ABC transporter superfamily.</text>
</comment>
<evidence type="ECO:0000256" key="2">
    <source>
        <dbReference type="ARBA" id="ARBA00005417"/>
    </source>
</evidence>
<keyword evidence="4" id="KW-1003">Cell membrane</keyword>
<keyword evidence="6 11" id="KW-0812">Transmembrane</keyword>
<evidence type="ECO:0000256" key="7">
    <source>
        <dbReference type="ARBA" id="ARBA00022741"/>
    </source>
</evidence>
<feature type="transmembrane region" description="Helical" evidence="11">
    <location>
        <begin position="162"/>
        <end position="184"/>
    </location>
</feature>
<dbReference type="InterPro" id="IPR039421">
    <property type="entry name" value="Type_1_exporter"/>
</dbReference>
<dbReference type="PANTHER" id="PTHR24221">
    <property type="entry name" value="ATP-BINDING CASSETTE SUB-FAMILY B"/>
    <property type="match status" value="1"/>
</dbReference>
<dbReference type="PROSITE" id="PS50990">
    <property type="entry name" value="PEPTIDASE_C39"/>
    <property type="match status" value="1"/>
</dbReference>
<dbReference type="GO" id="GO:0008233">
    <property type="term" value="F:peptidase activity"/>
    <property type="evidence" value="ECO:0007669"/>
    <property type="project" value="InterPro"/>
</dbReference>
<dbReference type="Pfam" id="PF00005">
    <property type="entry name" value="ABC_tran"/>
    <property type="match status" value="1"/>
</dbReference>
<keyword evidence="15" id="KW-0614">Plasmid</keyword>
<dbReference type="OrthoDB" id="9787557at2"/>
<dbReference type="PANTHER" id="PTHR24221:SF647">
    <property type="entry name" value="BLL6336 PROTEIN"/>
    <property type="match status" value="1"/>
</dbReference>
<dbReference type="GO" id="GO:0005886">
    <property type="term" value="C:plasma membrane"/>
    <property type="evidence" value="ECO:0007669"/>
    <property type="project" value="UniProtKB-SubCell"/>
</dbReference>
<comment type="subcellular location">
    <subcellularLocation>
        <location evidence="1">Cell membrane</location>
        <topology evidence="1">Multi-pass membrane protein</topology>
    </subcellularLocation>
</comment>
<dbReference type="GO" id="GO:0140359">
    <property type="term" value="F:ABC-type transporter activity"/>
    <property type="evidence" value="ECO:0007669"/>
    <property type="project" value="InterPro"/>
</dbReference>
<dbReference type="SUPFAM" id="SSF90123">
    <property type="entry name" value="ABC transporter transmembrane region"/>
    <property type="match status" value="1"/>
</dbReference>
<feature type="domain" description="ABC transporter" evidence="12">
    <location>
        <begin position="474"/>
        <end position="709"/>
    </location>
</feature>
<dbReference type="KEGG" id="moc:BB934_28310"/>
<evidence type="ECO:0000256" key="8">
    <source>
        <dbReference type="ARBA" id="ARBA00022840"/>
    </source>
</evidence>
<dbReference type="Gene3D" id="3.40.50.300">
    <property type="entry name" value="P-loop containing nucleotide triphosphate hydrolases"/>
    <property type="match status" value="1"/>
</dbReference>
<dbReference type="InterPro" id="IPR017871">
    <property type="entry name" value="ABC_transporter-like_CS"/>
</dbReference>
<feature type="transmembrane region" description="Helical" evidence="11">
    <location>
        <begin position="274"/>
        <end position="294"/>
    </location>
</feature>
<dbReference type="Gene3D" id="3.90.70.10">
    <property type="entry name" value="Cysteine proteinases"/>
    <property type="match status" value="1"/>
</dbReference>
<sequence length="715" mass="79017">MTVHIPTGLHCLVALARHHGTDLSAEYLAHTYALGEVPISTQLLLRMARESGLRARRVSIDWKALLNLDGAFPALARLHNGNWIVVLGLERAGDQDTVLILDPIAALPEPISLTEANFCEAWKGEVVLVKPDRSPRRDLNRPFGFLWFVPELLRQRRILFDVLLAALVLYGLGLAVPIFSQLVIDKVLVHEAYATLYVLAGGVTIALVFDAVFTFLRRYLLLYASNRIDVRVAVRTFAHLLNLPLAYFEQVPTGVLVQHMQQASRIREFLTGRLFTTMLDGLSLVVFIPVLLLYSVKLTLVVLAFTACVALMIGLLVGPFRRRLQALYEAEGERQAILVEAMHGMRTIKSLAMEPIHRRTWDNSSAQVVTTKYSVDKISAAAQSVTGLLEKLMSVAIIGIGAVDVFNQELTVGALVAFNMLAGRVSGPLVQILTMAHEYQEISLSVRMLGEVMNRAPEVDGIQRGLCPPISGAIEFEDVSFSYQSERSPALDGVSFTVAPGSIVGIVGRSGSGKTTITRLIQRLYSVQEGLVRIDGYDIREIDLVHLRKSIGVVLQDNFLFRGTIRENIAAAKPTATFEEIAWAARAAGADEFIERLPRGFDTLLEENAENLSGGQKQRLAIARALISDPRLLILDEATSALDPDSEMIIRQNLRKIAEGRTVLIVSHRLSTLVDANTILVFDRGHIVAMGQHDQLLTSCTTYRHLWNQQTRHAA</sequence>
<dbReference type="InterPro" id="IPR027417">
    <property type="entry name" value="P-loop_NTPase"/>
</dbReference>
<reference evidence="15" key="1">
    <citation type="submission" date="2016-07" db="EMBL/GenBank/DDBJ databases">
        <title>Microvirga ossetica sp. nov. a new species of rhizobia isolated from root nodules of the legume species Vicia alpestris Steven originated from North Ossetia region in the Caucasus.</title>
        <authorList>
            <person name="Safronova V.I."/>
            <person name="Kuznetsova I.G."/>
            <person name="Sazanova A.L."/>
            <person name="Belimov A."/>
            <person name="Andronov E."/>
            <person name="Osledkin Y.S."/>
            <person name="Onishchuk O.P."/>
            <person name="Kurchak O.N."/>
            <person name="Shaposhnikov A.I."/>
            <person name="Willems A."/>
            <person name="Tikhonovich I.A."/>
        </authorList>
    </citation>
    <scope>NUCLEOTIDE SEQUENCE [LARGE SCALE GENOMIC DNA]</scope>
    <source>
        <strain evidence="15">V5/3M</strain>
        <plasmid evidence="15">unnamed1</plasmid>
    </source>
</reference>
<dbReference type="GO" id="GO:0006508">
    <property type="term" value="P:proteolysis"/>
    <property type="evidence" value="ECO:0007669"/>
    <property type="project" value="InterPro"/>
</dbReference>
<evidence type="ECO:0000256" key="3">
    <source>
        <dbReference type="ARBA" id="ARBA00022448"/>
    </source>
</evidence>
<evidence type="ECO:0000256" key="6">
    <source>
        <dbReference type="ARBA" id="ARBA00022692"/>
    </source>
</evidence>
<proteinExistence type="inferred from homology"/>
<dbReference type="FunFam" id="3.40.50.300:FF:000221">
    <property type="entry name" value="Multidrug ABC transporter ATP-binding protein"/>
    <property type="match status" value="1"/>
</dbReference>
<dbReference type="EMBL" id="CP016617">
    <property type="protein sequence ID" value="ANY82240.1"/>
    <property type="molecule type" value="Genomic_DNA"/>
</dbReference>
<geneLocation type="plasmid" evidence="15">
    <name>unnamed1</name>
</geneLocation>
<dbReference type="InterPro" id="IPR011527">
    <property type="entry name" value="ABC1_TM_dom"/>
</dbReference>
<dbReference type="CDD" id="cd18783">
    <property type="entry name" value="ABC_6TM_PrtD_LapB_HlyB_like"/>
    <property type="match status" value="1"/>
</dbReference>
<feature type="transmembrane region" description="Helical" evidence="11">
    <location>
        <begin position="196"/>
        <end position="216"/>
    </location>
</feature>
<dbReference type="InterPro" id="IPR003593">
    <property type="entry name" value="AAA+_ATPase"/>
</dbReference>
<keyword evidence="5" id="KW-0762">Sugar transport</keyword>
<evidence type="ECO:0000256" key="10">
    <source>
        <dbReference type="ARBA" id="ARBA00023136"/>
    </source>
</evidence>
<dbReference type="InterPro" id="IPR005074">
    <property type="entry name" value="Peptidase_C39"/>
</dbReference>
<gene>
    <name evidence="15" type="ORF">BB934_28310</name>
</gene>
<dbReference type="GO" id="GO:0034040">
    <property type="term" value="F:ATPase-coupled lipid transmembrane transporter activity"/>
    <property type="evidence" value="ECO:0007669"/>
    <property type="project" value="TreeGrafter"/>
</dbReference>
<dbReference type="InterPro" id="IPR036640">
    <property type="entry name" value="ABC1_TM_sf"/>
</dbReference>